<feature type="region of interest" description="Disordered" evidence="1">
    <location>
        <begin position="89"/>
        <end position="140"/>
    </location>
</feature>
<protein>
    <submittedName>
        <fullName evidence="2">Uncharacterized protein</fullName>
    </submittedName>
</protein>
<evidence type="ECO:0000256" key="1">
    <source>
        <dbReference type="SAM" id="MobiDB-lite"/>
    </source>
</evidence>
<feature type="region of interest" description="Disordered" evidence="1">
    <location>
        <begin position="1"/>
        <end position="29"/>
    </location>
</feature>
<reference evidence="3" key="1">
    <citation type="journal article" date="2019" name="Int. J. Syst. Evol. Microbiol.">
        <title>The Global Catalogue of Microorganisms (GCM) 10K type strain sequencing project: providing services to taxonomists for standard genome sequencing and annotation.</title>
        <authorList>
            <consortium name="The Broad Institute Genomics Platform"/>
            <consortium name="The Broad Institute Genome Sequencing Center for Infectious Disease"/>
            <person name="Wu L."/>
            <person name="Ma J."/>
        </authorList>
    </citation>
    <scope>NUCLEOTIDE SEQUENCE [LARGE SCALE GENOMIC DNA]</scope>
    <source>
        <strain evidence="3">NBRC 108725</strain>
    </source>
</reference>
<accession>A0ABM8GCC9</accession>
<gene>
    <name evidence="2" type="ORF">GCM10025866_17900</name>
</gene>
<feature type="compositionally biased region" description="Basic and acidic residues" evidence="1">
    <location>
        <begin position="103"/>
        <end position="120"/>
    </location>
</feature>
<evidence type="ECO:0000313" key="2">
    <source>
        <dbReference type="EMBL" id="BDZ45881.1"/>
    </source>
</evidence>
<organism evidence="2 3">
    <name type="scientific">Naasia aerilata</name>
    <dbReference type="NCBI Taxonomy" id="1162966"/>
    <lineage>
        <taxon>Bacteria</taxon>
        <taxon>Bacillati</taxon>
        <taxon>Actinomycetota</taxon>
        <taxon>Actinomycetes</taxon>
        <taxon>Micrococcales</taxon>
        <taxon>Microbacteriaceae</taxon>
        <taxon>Naasia</taxon>
    </lineage>
</organism>
<dbReference type="EMBL" id="AP027731">
    <property type="protein sequence ID" value="BDZ45881.1"/>
    <property type="molecule type" value="Genomic_DNA"/>
</dbReference>
<evidence type="ECO:0000313" key="3">
    <source>
        <dbReference type="Proteomes" id="UP001321498"/>
    </source>
</evidence>
<sequence length="140" mass="15472">MVRQESVEVLRGADARPIGNGQAETRQPLAHEELVLRVEERVRTGTHRDAVRDELAEHRLRDVLVVEGHDVHRLGEGENGRGVRVVADHGRGLPGGRPLGLRQHLELDAELDRGRDHHAGELPSAHDPNAQVHDPPADLD</sequence>
<dbReference type="Proteomes" id="UP001321498">
    <property type="component" value="Chromosome"/>
</dbReference>
<keyword evidence="3" id="KW-1185">Reference proteome</keyword>
<feature type="compositionally biased region" description="Basic and acidic residues" evidence="1">
    <location>
        <begin position="1"/>
        <end position="14"/>
    </location>
</feature>
<name>A0ABM8GCC9_9MICO</name>
<proteinExistence type="predicted"/>